<dbReference type="Proteomes" id="UP000295270">
    <property type="component" value="Unassembled WGS sequence"/>
</dbReference>
<dbReference type="PROSITE" id="PS51118">
    <property type="entry name" value="HTH_HXLR"/>
    <property type="match status" value="1"/>
</dbReference>
<protein>
    <submittedName>
        <fullName evidence="5 6">Transcriptional regulator</fullName>
    </submittedName>
</protein>
<reference evidence="5 7" key="1">
    <citation type="journal article" date="2015" name="Stand. Genomic Sci.">
        <title>Genomic Encyclopedia of Bacterial and Archaeal Type Strains, Phase III: the genomes of soil and plant-associated and newly described type strains.</title>
        <authorList>
            <person name="Whitman W.B."/>
            <person name="Woyke T."/>
            <person name="Klenk H.P."/>
            <person name="Zhou Y."/>
            <person name="Lilburn T.G."/>
            <person name="Beck B.J."/>
            <person name="De Vos P."/>
            <person name="Vandamme P."/>
            <person name="Eisen J.A."/>
            <person name="Garrity G."/>
            <person name="Hugenholtz P."/>
            <person name="Kyrpides N.C."/>
        </authorList>
    </citation>
    <scope>NUCLEOTIDE SEQUENCE [LARGE SCALE GENOMIC DNA]</scope>
    <source>
        <strain evidence="5 7">P5626</strain>
    </source>
</reference>
<evidence type="ECO:0000256" key="1">
    <source>
        <dbReference type="ARBA" id="ARBA00023015"/>
    </source>
</evidence>
<evidence type="ECO:0000313" key="8">
    <source>
        <dbReference type="Proteomes" id="UP000298340"/>
    </source>
</evidence>
<dbReference type="InterPro" id="IPR002577">
    <property type="entry name" value="HTH_HxlR"/>
</dbReference>
<evidence type="ECO:0000256" key="3">
    <source>
        <dbReference type="ARBA" id="ARBA00023163"/>
    </source>
</evidence>
<dbReference type="Proteomes" id="UP000298340">
    <property type="component" value="Unassembled WGS sequence"/>
</dbReference>
<name>A0A4Y7UA36_9FLAO</name>
<organism evidence="6 8">
    <name type="scientific">Flavobacterium circumlabens</name>
    <dbReference type="NCBI Taxonomy" id="2133765"/>
    <lineage>
        <taxon>Bacteria</taxon>
        <taxon>Pseudomonadati</taxon>
        <taxon>Bacteroidota</taxon>
        <taxon>Flavobacteriia</taxon>
        <taxon>Flavobacteriales</taxon>
        <taxon>Flavobacteriaceae</taxon>
        <taxon>Flavobacterium</taxon>
    </lineage>
</organism>
<proteinExistence type="predicted"/>
<dbReference type="PANTHER" id="PTHR33204">
    <property type="entry name" value="TRANSCRIPTIONAL REGULATOR, MARR FAMILY"/>
    <property type="match status" value="1"/>
</dbReference>
<dbReference type="EMBL" id="SLWA01000006">
    <property type="protein sequence ID" value="TCN55654.1"/>
    <property type="molecule type" value="Genomic_DNA"/>
</dbReference>
<reference evidence="6 8" key="2">
    <citation type="journal article" date="2018" name="Syst. Appl. Microbiol.">
        <title>Flavobacterium circumlabens sp. nov. and Flavobacterium cupreum sp. nov., two psychrotrophic species isolated from Antarctic environmental samples.</title>
        <authorList>
            <person name="Kralova S."/>
            <person name="Busse H.J."/>
            <person name="Svec P."/>
            <person name="Maslanova I."/>
            <person name="Stankova E."/>
            <person name="Bartak M."/>
            <person name="Sedlacek I."/>
        </authorList>
    </citation>
    <scope>NUCLEOTIDE SEQUENCE [LARGE SCALE GENOMIC DNA]</scope>
    <source>
        <strain evidence="6 8">CCM 8828</strain>
    </source>
</reference>
<keyword evidence="3" id="KW-0804">Transcription</keyword>
<dbReference type="RefSeq" id="WP_132036936.1">
    <property type="nucleotide sequence ID" value="NZ_QWDN01000006.1"/>
</dbReference>
<comment type="caution">
    <text evidence="6">The sequence shown here is derived from an EMBL/GenBank/DDBJ whole genome shotgun (WGS) entry which is preliminary data.</text>
</comment>
<dbReference type="EMBL" id="QWDN01000006">
    <property type="protein sequence ID" value="TEB42948.1"/>
    <property type="molecule type" value="Genomic_DNA"/>
</dbReference>
<dbReference type="InterPro" id="IPR036390">
    <property type="entry name" value="WH_DNA-bd_sf"/>
</dbReference>
<dbReference type="AlphaFoldDB" id="A0A4Y7UA36"/>
<feature type="domain" description="HTH hxlR-type" evidence="4">
    <location>
        <begin position="21"/>
        <end position="119"/>
    </location>
</feature>
<evidence type="ECO:0000313" key="6">
    <source>
        <dbReference type="EMBL" id="TEB42948.1"/>
    </source>
</evidence>
<reference evidence="5" key="3">
    <citation type="submission" date="2019-03" db="EMBL/GenBank/DDBJ databases">
        <authorList>
            <person name="Whitman W."/>
            <person name="Huntemann M."/>
            <person name="Clum A."/>
            <person name="Pillay M."/>
            <person name="Palaniappan K."/>
            <person name="Varghese N."/>
            <person name="Mikhailova N."/>
            <person name="Stamatis D."/>
            <person name="Reddy T."/>
            <person name="Daum C."/>
            <person name="Shapiro N."/>
            <person name="Ivanova N."/>
            <person name="Kyrpides N."/>
            <person name="Woyke T."/>
        </authorList>
    </citation>
    <scope>NUCLEOTIDE SEQUENCE</scope>
    <source>
        <strain evidence="5">P5626</strain>
    </source>
</reference>
<evidence type="ECO:0000313" key="7">
    <source>
        <dbReference type="Proteomes" id="UP000295270"/>
    </source>
</evidence>
<dbReference type="SUPFAM" id="SSF46785">
    <property type="entry name" value="Winged helix' DNA-binding domain"/>
    <property type="match status" value="1"/>
</dbReference>
<dbReference type="Gene3D" id="1.10.10.10">
    <property type="entry name" value="Winged helix-like DNA-binding domain superfamily/Winged helix DNA-binding domain"/>
    <property type="match status" value="1"/>
</dbReference>
<dbReference type="InterPro" id="IPR036388">
    <property type="entry name" value="WH-like_DNA-bd_sf"/>
</dbReference>
<dbReference type="OrthoDB" id="9797599at2"/>
<gene>
    <name evidence="6" type="ORF">D0809_16025</name>
    <name evidence="5" type="ORF">EV142_106346</name>
</gene>
<dbReference type="PANTHER" id="PTHR33204:SF18">
    <property type="entry name" value="TRANSCRIPTIONAL REGULATORY PROTEIN"/>
    <property type="match status" value="1"/>
</dbReference>
<dbReference type="Pfam" id="PF01638">
    <property type="entry name" value="HxlR"/>
    <property type="match status" value="1"/>
</dbReference>
<dbReference type="GO" id="GO:0003677">
    <property type="term" value="F:DNA binding"/>
    <property type="evidence" value="ECO:0007669"/>
    <property type="project" value="UniProtKB-KW"/>
</dbReference>
<evidence type="ECO:0000259" key="4">
    <source>
        <dbReference type="PROSITE" id="PS51118"/>
    </source>
</evidence>
<keyword evidence="2" id="KW-0238">DNA-binding</keyword>
<keyword evidence="1" id="KW-0805">Transcription regulation</keyword>
<evidence type="ECO:0000256" key="2">
    <source>
        <dbReference type="ARBA" id="ARBA00023125"/>
    </source>
</evidence>
<evidence type="ECO:0000313" key="5">
    <source>
        <dbReference type="EMBL" id="TCN55654.1"/>
    </source>
</evidence>
<keyword evidence="7" id="KW-1185">Reference proteome</keyword>
<sequence>MSKKKLNSTNTLNEYYLDERCTLNKVLRIVGKRWVSEILVLVKLDVSRFSNLKESLNGISDNVLSNVLNELVTAKLIEKEIFNEVPLRVEYRITDSGLSLVKVLHELCDWGKENIPYEIRIQPTSYTKKMK</sequence>
<accession>A0A4Y7UA36</accession>